<accession>A0A0N1PBD2</accession>
<protein>
    <recommendedName>
        <fullName evidence="2">beta-aspartyl-peptidase</fullName>
        <ecNumber evidence="2">3.4.19.5</ecNumber>
    </recommendedName>
</protein>
<evidence type="ECO:0000256" key="8">
    <source>
        <dbReference type="PIRSR" id="PIRSR600246-3"/>
    </source>
</evidence>
<keyword evidence="5" id="KW-0068">Autocatalytic cleavage</keyword>
<dbReference type="Proteomes" id="UP000038009">
    <property type="component" value="Unassembled WGS sequence"/>
</dbReference>
<sequence>MPRTTEQERSPAIALHAGAGTIRRDLMTPEQEAALRAALREALEAGLAVLLAGGSAMDAVTASVVSMEDNPLFNAGCGSVFTSDRTHEMDAAVMSGVDRACGAITGLCGPRNPVLAARAVMEKTEHVFLAGEGARRFTEASELTMMPPTYFDTESRLKALEAELVHRASGAADDHDEARKHGTVGAVALDVHGNVAAATSTGGMTAKMPGRVGDSPVIGAGTWADNRTCAISATGHGEYFIRFAVAHEVDARMRLCHESLAKATADVIKEVGEMGGSGGLIAVDAEGNVALPLNCSGMYRAWMGRDGVVHTAIFHGDAEP</sequence>
<dbReference type="OMA" id="MGIIMVD"/>
<dbReference type="AlphaFoldDB" id="A0A0N1PBD2"/>
<evidence type="ECO:0000256" key="6">
    <source>
        <dbReference type="PIRSR" id="PIRSR600246-1"/>
    </source>
</evidence>
<evidence type="ECO:0000256" key="3">
    <source>
        <dbReference type="ARBA" id="ARBA00022670"/>
    </source>
</evidence>
<dbReference type="Gene3D" id="3.60.20.30">
    <property type="entry name" value="(Glycosyl)asparaginase"/>
    <property type="match status" value="1"/>
</dbReference>
<dbReference type="GO" id="GO:0016811">
    <property type="term" value="F:hydrolase activity, acting on carbon-nitrogen (but not peptide) bonds, in linear amides"/>
    <property type="evidence" value="ECO:0007669"/>
    <property type="project" value="UniProtKB-ARBA"/>
</dbReference>
<dbReference type="CDD" id="cd04701">
    <property type="entry name" value="Asparaginase_2"/>
    <property type="match status" value="1"/>
</dbReference>
<dbReference type="PANTHER" id="PTHR10188:SF6">
    <property type="entry name" value="N(4)-(BETA-N-ACETYLGLUCOSAMINYL)-L-ASPARAGINASE"/>
    <property type="match status" value="1"/>
</dbReference>
<comment type="caution">
    <text evidence="9">The sequence shown here is derived from an EMBL/GenBank/DDBJ whole genome shotgun (WGS) entry which is preliminary data.</text>
</comment>
<evidence type="ECO:0000256" key="4">
    <source>
        <dbReference type="ARBA" id="ARBA00022801"/>
    </source>
</evidence>
<evidence type="ECO:0000256" key="1">
    <source>
        <dbReference type="ARBA" id="ARBA00000306"/>
    </source>
</evidence>
<evidence type="ECO:0000256" key="2">
    <source>
        <dbReference type="ARBA" id="ARBA00012879"/>
    </source>
</evidence>
<dbReference type="InterPro" id="IPR000246">
    <property type="entry name" value="Peptidase_T2"/>
</dbReference>
<feature type="site" description="Cleavage; by autolysis" evidence="8">
    <location>
        <begin position="182"/>
        <end position="183"/>
    </location>
</feature>
<reference evidence="9 10" key="1">
    <citation type="journal article" date="2015" name="PLoS Pathog.">
        <title>Leptomonas seymouri: Adaptations to the Dixenous Life Cycle Analyzed by Genome Sequencing, Transcriptome Profiling and Co-infection with Leishmania donovani.</title>
        <authorList>
            <person name="Kraeva N."/>
            <person name="Butenko A."/>
            <person name="Hlavacova J."/>
            <person name="Kostygov A."/>
            <person name="Myskova J."/>
            <person name="Grybchuk D."/>
            <person name="Lestinova T."/>
            <person name="Votypka J."/>
            <person name="Volf P."/>
            <person name="Opperdoes F."/>
            <person name="Flegontov P."/>
            <person name="Lukes J."/>
            <person name="Yurchenko V."/>
        </authorList>
    </citation>
    <scope>NUCLEOTIDE SEQUENCE [LARGE SCALE GENOMIC DNA]</scope>
    <source>
        <strain evidence="9 10">ATCC 30220</strain>
    </source>
</reference>
<keyword evidence="10" id="KW-1185">Reference proteome</keyword>
<feature type="active site" description="Nucleophile" evidence="6">
    <location>
        <position position="183"/>
    </location>
</feature>
<evidence type="ECO:0000313" key="10">
    <source>
        <dbReference type="Proteomes" id="UP000038009"/>
    </source>
</evidence>
<dbReference type="VEuPathDB" id="TriTrypDB:Lsey_0116_0050"/>
<organism evidence="9 10">
    <name type="scientific">Leptomonas seymouri</name>
    <dbReference type="NCBI Taxonomy" id="5684"/>
    <lineage>
        <taxon>Eukaryota</taxon>
        <taxon>Discoba</taxon>
        <taxon>Euglenozoa</taxon>
        <taxon>Kinetoplastea</taxon>
        <taxon>Metakinetoplastina</taxon>
        <taxon>Trypanosomatida</taxon>
        <taxon>Trypanosomatidae</taxon>
        <taxon>Leishmaniinae</taxon>
        <taxon>Leptomonas</taxon>
    </lineage>
</organism>
<feature type="binding site" evidence="7">
    <location>
        <begin position="211"/>
        <end position="214"/>
    </location>
    <ligand>
        <name>substrate</name>
    </ligand>
</feature>
<dbReference type="EC" id="3.4.19.5" evidence="2"/>
<evidence type="ECO:0000256" key="7">
    <source>
        <dbReference type="PIRSR" id="PIRSR600246-2"/>
    </source>
</evidence>
<keyword evidence="3" id="KW-0645">Protease</keyword>
<dbReference type="GO" id="GO:0006508">
    <property type="term" value="P:proteolysis"/>
    <property type="evidence" value="ECO:0007669"/>
    <property type="project" value="UniProtKB-KW"/>
</dbReference>
<dbReference type="GO" id="GO:0008798">
    <property type="term" value="F:beta-aspartyl-peptidase activity"/>
    <property type="evidence" value="ECO:0007669"/>
    <property type="project" value="UniProtKB-EC"/>
</dbReference>
<keyword evidence="4" id="KW-0378">Hydrolase</keyword>
<evidence type="ECO:0000313" key="9">
    <source>
        <dbReference type="EMBL" id="KPI86775.1"/>
    </source>
</evidence>
<dbReference type="EMBL" id="LJSK01000116">
    <property type="protein sequence ID" value="KPI86775.1"/>
    <property type="molecule type" value="Genomic_DNA"/>
</dbReference>
<name>A0A0N1PBD2_LEPSE</name>
<dbReference type="Pfam" id="PF01112">
    <property type="entry name" value="Asparaginase_2"/>
    <property type="match status" value="1"/>
</dbReference>
<dbReference type="FunFam" id="3.60.20.30:FF:000001">
    <property type="entry name" value="Isoaspartyl peptidase/L-asparaginase"/>
    <property type="match status" value="1"/>
</dbReference>
<evidence type="ECO:0000256" key="5">
    <source>
        <dbReference type="ARBA" id="ARBA00022813"/>
    </source>
</evidence>
<dbReference type="PANTHER" id="PTHR10188">
    <property type="entry name" value="L-ASPARAGINASE"/>
    <property type="match status" value="1"/>
</dbReference>
<dbReference type="OrthoDB" id="188713at2759"/>
<comment type="catalytic activity">
    <reaction evidence="1">
        <text>Cleavage of a beta-linked Asp residue from the N-terminus of a polypeptide.</text>
        <dbReference type="EC" id="3.4.19.5"/>
    </reaction>
</comment>
<proteinExistence type="predicted"/>
<gene>
    <name evidence="9" type="ORF">ABL78_4144</name>
</gene>
<feature type="binding site" evidence="7">
    <location>
        <begin position="234"/>
        <end position="237"/>
    </location>
    <ligand>
        <name>substrate</name>
    </ligand>
</feature>
<dbReference type="InterPro" id="IPR029055">
    <property type="entry name" value="Ntn_hydrolases_N"/>
</dbReference>
<dbReference type="SUPFAM" id="SSF56235">
    <property type="entry name" value="N-terminal nucleophile aminohydrolases (Ntn hydrolases)"/>
    <property type="match status" value="1"/>
</dbReference>